<dbReference type="InterPro" id="IPR012451">
    <property type="entry name" value="DUF1656"/>
</dbReference>
<organism evidence="6 7">
    <name type="scientific">Pseudoduganella armeniaca</name>
    <dbReference type="NCBI Taxonomy" id="2072590"/>
    <lineage>
        <taxon>Bacteria</taxon>
        <taxon>Pseudomonadati</taxon>
        <taxon>Pseudomonadota</taxon>
        <taxon>Betaproteobacteria</taxon>
        <taxon>Burkholderiales</taxon>
        <taxon>Oxalobacteraceae</taxon>
        <taxon>Telluria group</taxon>
        <taxon>Pseudoduganella</taxon>
    </lineage>
</organism>
<protein>
    <submittedName>
        <fullName evidence="6">DUF1656 domain-containing protein</fullName>
    </submittedName>
</protein>
<name>A0A2R4C8J0_9BURK</name>
<reference evidence="6 7" key="1">
    <citation type="submission" date="2018-03" db="EMBL/GenBank/DDBJ databases">
        <title>Massilia armeniaca sp. nov., isolated from desert soil.</title>
        <authorList>
            <person name="Huang H."/>
            <person name="Ren M."/>
        </authorList>
    </citation>
    <scope>NUCLEOTIDE SEQUENCE [LARGE SCALE GENOMIC DNA]</scope>
    <source>
        <strain evidence="6 7">ZMN-3</strain>
    </source>
</reference>
<dbReference type="OrthoDB" id="6080293at2"/>
<dbReference type="AlphaFoldDB" id="A0A2R4C8J0"/>
<sequence length="66" mass="7308">MPRELSILGVLIPTILPVFLGCLLLQGVLDRVLSHVGVYRRLWHPALARLCLLVCIVGGATAWLYQ</sequence>
<keyword evidence="2 5" id="KW-0812">Transmembrane</keyword>
<evidence type="ECO:0000256" key="1">
    <source>
        <dbReference type="ARBA" id="ARBA00022475"/>
    </source>
</evidence>
<evidence type="ECO:0000256" key="3">
    <source>
        <dbReference type="ARBA" id="ARBA00022989"/>
    </source>
</evidence>
<evidence type="ECO:0000313" key="7">
    <source>
        <dbReference type="Proteomes" id="UP000240505"/>
    </source>
</evidence>
<dbReference type="PROSITE" id="PS51257">
    <property type="entry name" value="PROKAR_LIPOPROTEIN"/>
    <property type="match status" value="1"/>
</dbReference>
<evidence type="ECO:0000256" key="2">
    <source>
        <dbReference type="ARBA" id="ARBA00022692"/>
    </source>
</evidence>
<evidence type="ECO:0000256" key="4">
    <source>
        <dbReference type="ARBA" id="ARBA00023136"/>
    </source>
</evidence>
<keyword evidence="1" id="KW-1003">Cell membrane</keyword>
<feature type="transmembrane region" description="Helical" evidence="5">
    <location>
        <begin position="46"/>
        <end position="65"/>
    </location>
</feature>
<keyword evidence="3 5" id="KW-1133">Transmembrane helix</keyword>
<feature type="transmembrane region" description="Helical" evidence="5">
    <location>
        <begin position="6"/>
        <end position="25"/>
    </location>
</feature>
<dbReference type="Pfam" id="PF07869">
    <property type="entry name" value="DUF1656"/>
    <property type="match status" value="1"/>
</dbReference>
<accession>A0A2R4C8J0</accession>
<keyword evidence="4 5" id="KW-0472">Membrane</keyword>
<evidence type="ECO:0000313" key="6">
    <source>
        <dbReference type="EMBL" id="AVR95937.1"/>
    </source>
</evidence>
<evidence type="ECO:0000256" key="5">
    <source>
        <dbReference type="SAM" id="Phobius"/>
    </source>
</evidence>
<dbReference type="KEGG" id="masz:C9I28_09490"/>
<proteinExistence type="predicted"/>
<dbReference type="RefSeq" id="WP_107141289.1">
    <property type="nucleotide sequence ID" value="NZ_CP028324.1"/>
</dbReference>
<dbReference type="Proteomes" id="UP000240505">
    <property type="component" value="Chromosome"/>
</dbReference>
<gene>
    <name evidence="6" type="ORF">C9I28_09490</name>
</gene>
<keyword evidence="7" id="KW-1185">Reference proteome</keyword>
<dbReference type="EMBL" id="CP028324">
    <property type="protein sequence ID" value="AVR95937.1"/>
    <property type="molecule type" value="Genomic_DNA"/>
</dbReference>